<dbReference type="GO" id="GO:0032453">
    <property type="term" value="F:histone H3K4 demethylase activity"/>
    <property type="evidence" value="ECO:0007669"/>
    <property type="project" value="TreeGrafter"/>
</dbReference>
<gene>
    <name evidence="5" type="ORF">GCM10008090_20110</name>
</gene>
<dbReference type="Pfam" id="PF08007">
    <property type="entry name" value="JmjC_2"/>
    <property type="match status" value="1"/>
</dbReference>
<evidence type="ECO:0000313" key="5">
    <source>
        <dbReference type="EMBL" id="GHA10472.1"/>
    </source>
</evidence>
<evidence type="ECO:0000259" key="4">
    <source>
        <dbReference type="PROSITE" id="PS51184"/>
    </source>
</evidence>
<proteinExistence type="predicted"/>
<dbReference type="GO" id="GO:0046872">
    <property type="term" value="F:metal ion binding"/>
    <property type="evidence" value="ECO:0007669"/>
    <property type="project" value="UniProtKB-KW"/>
</dbReference>
<evidence type="ECO:0000256" key="1">
    <source>
        <dbReference type="ARBA" id="ARBA00001954"/>
    </source>
</evidence>
<dbReference type="PANTHER" id="PTHR13096">
    <property type="entry name" value="MINA53 MYC INDUCED NUCLEAR ANTIGEN"/>
    <property type="match status" value="1"/>
</dbReference>
<name>A0A918VN07_9GAMM</name>
<dbReference type="Gene3D" id="2.60.120.650">
    <property type="entry name" value="Cupin"/>
    <property type="match status" value="1"/>
</dbReference>
<dbReference type="SUPFAM" id="SSF51197">
    <property type="entry name" value="Clavaminate synthase-like"/>
    <property type="match status" value="1"/>
</dbReference>
<feature type="domain" description="JmjC" evidence="4">
    <location>
        <begin position="112"/>
        <end position="251"/>
    </location>
</feature>
<dbReference type="PROSITE" id="PS51184">
    <property type="entry name" value="JMJC"/>
    <property type="match status" value="1"/>
</dbReference>
<reference evidence="5" key="1">
    <citation type="journal article" date="2014" name="Int. J. Syst. Evol. Microbiol.">
        <title>Complete genome sequence of Corynebacterium casei LMG S-19264T (=DSM 44701T), isolated from a smear-ripened cheese.</title>
        <authorList>
            <consortium name="US DOE Joint Genome Institute (JGI-PGF)"/>
            <person name="Walter F."/>
            <person name="Albersmeier A."/>
            <person name="Kalinowski J."/>
            <person name="Ruckert C."/>
        </authorList>
    </citation>
    <scope>NUCLEOTIDE SEQUENCE</scope>
    <source>
        <strain evidence="5">KCTC 12711</strain>
    </source>
</reference>
<dbReference type="EMBL" id="BMXA01000003">
    <property type="protein sequence ID" value="GHA10472.1"/>
    <property type="molecule type" value="Genomic_DNA"/>
</dbReference>
<dbReference type="InterPro" id="IPR039994">
    <property type="entry name" value="NO66-like"/>
</dbReference>
<sequence>MLFSQLDDSTPDNGVVSDFTLESVLRPLTAQDFFDDYWEKKPFIIKRNNPDYYKEILNLETLNEVFASRMFRASDMRIFNNGEKREFQAFSKKNKANGNVVLKEFENGSTIIFENLDRNHLQLAKLIRNLENELHIDLRTNVYLTPAQATGFKAHWDTHCVLVMQVHGTKQWEIYDNPVPLPTENQKYDPETGAKAQHITSFLMEEGDIAYIPRGFVHKASAQDQASLHVTMGLRPLAVKDLLREVLNSVCKQHVDLRHGLLPKGEFDDEALRAQLVEIMQQADLSKYRERLYKKYILERYPILDTQLSSLVKNNVIEQETDCQVKPHMVWKVFENESQLSLLFDGKSMHFPKAMKPSLTFFEQCRKFCVDQIPGLDQKSRQILAQRLVHEGFLEVH</sequence>
<evidence type="ECO:0000256" key="2">
    <source>
        <dbReference type="ARBA" id="ARBA00022723"/>
    </source>
</evidence>
<comment type="caution">
    <text evidence="5">The sequence shown here is derived from an EMBL/GenBank/DDBJ whole genome shotgun (WGS) entry which is preliminary data.</text>
</comment>
<protein>
    <recommendedName>
        <fullName evidence="4">JmjC domain-containing protein</fullName>
    </recommendedName>
</protein>
<dbReference type="PANTHER" id="PTHR13096:SF9">
    <property type="entry name" value="BIFUNCTIONAL LYSINE-SPECIFIC DEMETHYLASE AND HISTIDYL-HYDROXYLASE"/>
    <property type="match status" value="1"/>
</dbReference>
<evidence type="ECO:0000313" key="6">
    <source>
        <dbReference type="Proteomes" id="UP000614811"/>
    </source>
</evidence>
<dbReference type="Proteomes" id="UP000614811">
    <property type="component" value="Unassembled WGS sequence"/>
</dbReference>
<dbReference type="AlphaFoldDB" id="A0A918VN07"/>
<keyword evidence="3" id="KW-0408">Iron</keyword>
<dbReference type="RefSeq" id="WP_189400494.1">
    <property type="nucleotide sequence ID" value="NZ_BMXA01000003.1"/>
</dbReference>
<comment type="cofactor">
    <cofactor evidence="1">
        <name>Fe(2+)</name>
        <dbReference type="ChEBI" id="CHEBI:29033"/>
    </cofactor>
</comment>
<evidence type="ECO:0000256" key="3">
    <source>
        <dbReference type="ARBA" id="ARBA00023004"/>
    </source>
</evidence>
<reference evidence="5" key="2">
    <citation type="submission" date="2020-09" db="EMBL/GenBank/DDBJ databases">
        <authorList>
            <person name="Sun Q."/>
            <person name="Kim S."/>
        </authorList>
    </citation>
    <scope>NUCLEOTIDE SEQUENCE</scope>
    <source>
        <strain evidence="5">KCTC 12711</strain>
    </source>
</reference>
<keyword evidence="2" id="KW-0479">Metal-binding</keyword>
<dbReference type="InterPro" id="IPR003347">
    <property type="entry name" value="JmjC_dom"/>
</dbReference>
<accession>A0A918VN07</accession>
<keyword evidence="6" id="KW-1185">Reference proteome</keyword>
<dbReference type="GO" id="GO:0051864">
    <property type="term" value="F:histone H3K36 demethylase activity"/>
    <property type="evidence" value="ECO:0007669"/>
    <property type="project" value="TreeGrafter"/>
</dbReference>
<organism evidence="5 6">
    <name type="scientific">Arenicella chitinivorans</name>
    <dbReference type="NCBI Taxonomy" id="1329800"/>
    <lineage>
        <taxon>Bacteria</taxon>
        <taxon>Pseudomonadati</taxon>
        <taxon>Pseudomonadota</taxon>
        <taxon>Gammaproteobacteria</taxon>
        <taxon>Arenicellales</taxon>
        <taxon>Arenicellaceae</taxon>
        <taxon>Arenicella</taxon>
    </lineage>
</organism>